<gene>
    <name evidence="1" type="ORF">LCGC14_0501150</name>
</gene>
<comment type="caution">
    <text evidence="1">The sequence shown here is derived from an EMBL/GenBank/DDBJ whole genome shotgun (WGS) entry which is preliminary data.</text>
</comment>
<evidence type="ECO:0000313" key="1">
    <source>
        <dbReference type="EMBL" id="KKN63525.1"/>
    </source>
</evidence>
<sequence length="80" mass="9240">MAEIVSPMFNIPRLTKRLKELRFFRPTPTQREAQIEFNLLNGQPRFFGTSGFTKSKRTVKGEDYAVYTSAASNYKWGGFL</sequence>
<dbReference type="EMBL" id="LAZR01000587">
    <property type="protein sequence ID" value="KKN63525.1"/>
    <property type="molecule type" value="Genomic_DNA"/>
</dbReference>
<accession>A0A0F9S3W0</accession>
<dbReference type="AlphaFoldDB" id="A0A0F9S3W0"/>
<proteinExistence type="predicted"/>
<protein>
    <submittedName>
        <fullName evidence="1">Uncharacterized protein</fullName>
    </submittedName>
</protein>
<organism evidence="1">
    <name type="scientific">marine sediment metagenome</name>
    <dbReference type="NCBI Taxonomy" id="412755"/>
    <lineage>
        <taxon>unclassified sequences</taxon>
        <taxon>metagenomes</taxon>
        <taxon>ecological metagenomes</taxon>
    </lineage>
</organism>
<name>A0A0F9S3W0_9ZZZZ</name>
<reference evidence="1" key="1">
    <citation type="journal article" date="2015" name="Nature">
        <title>Complex archaea that bridge the gap between prokaryotes and eukaryotes.</title>
        <authorList>
            <person name="Spang A."/>
            <person name="Saw J.H."/>
            <person name="Jorgensen S.L."/>
            <person name="Zaremba-Niedzwiedzka K."/>
            <person name="Martijn J."/>
            <person name="Lind A.E."/>
            <person name="van Eijk R."/>
            <person name="Schleper C."/>
            <person name="Guy L."/>
            <person name="Ettema T.J."/>
        </authorList>
    </citation>
    <scope>NUCLEOTIDE SEQUENCE</scope>
</reference>